<name>A0AA42I5R2_9GAMM</name>
<gene>
    <name evidence="2" type="ORF">N7644_02830</name>
</gene>
<organism evidence="2 3">
    <name type="scientific">Acinetobacter courvalinii</name>
    <dbReference type="NCBI Taxonomy" id="280147"/>
    <lineage>
        <taxon>Bacteria</taxon>
        <taxon>Pseudomonadati</taxon>
        <taxon>Pseudomonadota</taxon>
        <taxon>Gammaproteobacteria</taxon>
        <taxon>Moraxellales</taxon>
        <taxon>Moraxellaceae</taxon>
        <taxon>Acinetobacter</taxon>
    </lineage>
</organism>
<proteinExistence type="predicted"/>
<keyword evidence="1" id="KW-0812">Transmembrane</keyword>
<dbReference type="RefSeq" id="WP_279694354.1">
    <property type="nucleotide sequence ID" value="NZ_JAOEEO010000001.1"/>
</dbReference>
<protein>
    <submittedName>
        <fullName evidence="2">Uncharacterized protein</fullName>
    </submittedName>
</protein>
<comment type="caution">
    <text evidence="2">The sequence shown here is derived from an EMBL/GenBank/DDBJ whole genome shotgun (WGS) entry which is preliminary data.</text>
</comment>
<feature type="transmembrane region" description="Helical" evidence="1">
    <location>
        <begin position="165"/>
        <end position="186"/>
    </location>
</feature>
<evidence type="ECO:0000313" key="3">
    <source>
        <dbReference type="Proteomes" id="UP001159329"/>
    </source>
</evidence>
<keyword evidence="1" id="KW-1133">Transmembrane helix</keyword>
<accession>A0AA42I5R2</accession>
<dbReference type="AlphaFoldDB" id="A0AA42I5R2"/>
<feature type="transmembrane region" description="Helical" evidence="1">
    <location>
        <begin position="192"/>
        <end position="210"/>
    </location>
</feature>
<evidence type="ECO:0000256" key="1">
    <source>
        <dbReference type="SAM" id="Phobius"/>
    </source>
</evidence>
<sequence length="231" mass="27171">MSLKISEFDRQYFVKNHFMLNLALGVLGFLGFLTVKDLSFYYVNTFFIIFYILYFIVCIFFYFRIRKVEDIVLYAFHRVMSSFLNALVFFVISLTISINLGVKYFLGYLALFILVAIFIFIKWKNLLLREDYIEVLSDKYLSKDSVSLYDFFFSISNLKYGNSKVSVFFALIFSQIAFIFVMNGLLKIHASYEIYIIVGLFFLVSCYILYNMGLNVILPYSFLKKNEGIGK</sequence>
<evidence type="ECO:0000313" key="2">
    <source>
        <dbReference type="EMBL" id="MDH0562610.1"/>
    </source>
</evidence>
<keyword evidence="1" id="KW-0472">Membrane</keyword>
<feature type="transmembrane region" description="Helical" evidence="1">
    <location>
        <begin position="12"/>
        <end position="35"/>
    </location>
</feature>
<feature type="transmembrane region" description="Helical" evidence="1">
    <location>
        <begin position="41"/>
        <end position="63"/>
    </location>
</feature>
<feature type="transmembrane region" description="Helical" evidence="1">
    <location>
        <begin position="75"/>
        <end position="98"/>
    </location>
</feature>
<dbReference type="EMBL" id="JAOEEO010000001">
    <property type="protein sequence ID" value="MDH0562610.1"/>
    <property type="molecule type" value="Genomic_DNA"/>
</dbReference>
<reference evidence="2" key="1">
    <citation type="submission" date="2022-09" db="EMBL/GenBank/DDBJ databases">
        <title>Intensive care unit water sources are persistently colonized with multi-drug resistant bacteria and are the site of extensive horizontal gene transfer of antibiotic resistance genes.</title>
        <authorList>
            <person name="Diorio-Toth L."/>
        </authorList>
    </citation>
    <scope>NUCLEOTIDE SEQUENCE</scope>
    <source>
        <strain evidence="2">GD04005</strain>
    </source>
</reference>
<feature type="transmembrane region" description="Helical" evidence="1">
    <location>
        <begin position="104"/>
        <end position="121"/>
    </location>
</feature>
<dbReference type="Proteomes" id="UP001159329">
    <property type="component" value="Unassembled WGS sequence"/>
</dbReference>